<sequence length="265" mass="29152">MSTPAASHALHSDMEPGLPPSYIDAVAIKTAFRHLDRSGCAFPKKFSISPNSTGSSIKWILGEYRHQPIFAISRREPRSGNKPDVILHDGISLNDPTLASFRSLEGTPRTWKVRLPPSDAEPDVGFEIVSAGNDWRAQKRPVLKFSVATEVRREREDFEWRSSNNDNIRGLLGGQSLGWKLVRITKDAFTDQIRGPRGAWPKTNNGAEIVAVFSSGSGLLVGDDWKFAFVGTGANSVLGSRWEIMTVITALLILDTTIRTNPEIG</sequence>
<organism evidence="1 2">
    <name type="scientific">Truncatella angustata</name>
    <dbReference type="NCBI Taxonomy" id="152316"/>
    <lineage>
        <taxon>Eukaryota</taxon>
        <taxon>Fungi</taxon>
        <taxon>Dikarya</taxon>
        <taxon>Ascomycota</taxon>
        <taxon>Pezizomycotina</taxon>
        <taxon>Sordariomycetes</taxon>
        <taxon>Xylariomycetidae</taxon>
        <taxon>Amphisphaeriales</taxon>
        <taxon>Sporocadaceae</taxon>
        <taxon>Truncatella</taxon>
    </lineage>
</organism>
<evidence type="ECO:0000313" key="2">
    <source>
        <dbReference type="Proteomes" id="UP000758603"/>
    </source>
</evidence>
<reference evidence="1" key="1">
    <citation type="journal article" date="2021" name="Nat. Commun.">
        <title>Genetic determinants of endophytism in the Arabidopsis root mycobiome.</title>
        <authorList>
            <person name="Mesny F."/>
            <person name="Miyauchi S."/>
            <person name="Thiergart T."/>
            <person name="Pickel B."/>
            <person name="Atanasova L."/>
            <person name="Karlsson M."/>
            <person name="Huettel B."/>
            <person name="Barry K.W."/>
            <person name="Haridas S."/>
            <person name="Chen C."/>
            <person name="Bauer D."/>
            <person name="Andreopoulos W."/>
            <person name="Pangilinan J."/>
            <person name="LaButti K."/>
            <person name="Riley R."/>
            <person name="Lipzen A."/>
            <person name="Clum A."/>
            <person name="Drula E."/>
            <person name="Henrissat B."/>
            <person name="Kohler A."/>
            <person name="Grigoriev I.V."/>
            <person name="Martin F.M."/>
            <person name="Hacquard S."/>
        </authorList>
    </citation>
    <scope>NUCLEOTIDE SEQUENCE</scope>
    <source>
        <strain evidence="1">MPI-SDFR-AT-0073</strain>
    </source>
</reference>
<evidence type="ECO:0000313" key="1">
    <source>
        <dbReference type="EMBL" id="KAH6660923.1"/>
    </source>
</evidence>
<comment type="caution">
    <text evidence="1">The sequence shown here is derived from an EMBL/GenBank/DDBJ whole genome shotgun (WGS) entry which is preliminary data.</text>
</comment>
<proteinExistence type="predicted"/>
<keyword evidence="2" id="KW-1185">Reference proteome</keyword>
<dbReference type="RefSeq" id="XP_045965054.1">
    <property type="nucleotide sequence ID" value="XM_046101598.1"/>
</dbReference>
<dbReference type="OrthoDB" id="5073671at2759"/>
<dbReference type="Proteomes" id="UP000758603">
    <property type="component" value="Unassembled WGS sequence"/>
</dbReference>
<dbReference type="EMBL" id="JAGPXC010000001">
    <property type="protein sequence ID" value="KAH6660923.1"/>
    <property type="molecule type" value="Genomic_DNA"/>
</dbReference>
<accession>A0A9P8UZB3</accession>
<name>A0A9P8UZB3_9PEZI</name>
<dbReference type="GeneID" id="70130490"/>
<protein>
    <submittedName>
        <fullName evidence="1">Uncharacterized protein</fullName>
    </submittedName>
</protein>
<gene>
    <name evidence="1" type="ORF">BKA67DRAFT_549584</name>
</gene>
<dbReference type="AlphaFoldDB" id="A0A9P8UZB3"/>